<dbReference type="NCBIfam" id="TIGR03838">
    <property type="entry name" value="queuosine_YadB"/>
    <property type="match status" value="1"/>
</dbReference>
<gene>
    <name evidence="7 10" type="primary">gluQ</name>
    <name evidence="10" type="ORF">ERJ67_07385</name>
</gene>
<dbReference type="PROSITE" id="PS00178">
    <property type="entry name" value="AA_TRNA_LIGASE_I"/>
    <property type="match status" value="1"/>
</dbReference>
<dbReference type="InterPro" id="IPR049940">
    <property type="entry name" value="GluQ/Sye"/>
</dbReference>
<feature type="short sequence motif" description="'HIGH' region" evidence="7">
    <location>
        <begin position="15"/>
        <end position="25"/>
    </location>
</feature>
<dbReference type="InterPro" id="IPR020058">
    <property type="entry name" value="Glu/Gln-tRNA-synth_Ib_cat-dom"/>
</dbReference>
<evidence type="ECO:0000256" key="7">
    <source>
        <dbReference type="HAMAP-Rule" id="MF_01428"/>
    </source>
</evidence>
<evidence type="ECO:0000313" key="10">
    <source>
        <dbReference type="EMBL" id="TGG91821.1"/>
    </source>
</evidence>
<dbReference type="GO" id="GO:0005524">
    <property type="term" value="F:ATP binding"/>
    <property type="evidence" value="ECO:0007669"/>
    <property type="project" value="UniProtKB-KW"/>
</dbReference>
<dbReference type="PRINTS" id="PR00987">
    <property type="entry name" value="TRNASYNTHGLU"/>
</dbReference>
<dbReference type="GO" id="GO:0005829">
    <property type="term" value="C:cytosol"/>
    <property type="evidence" value="ECO:0007669"/>
    <property type="project" value="TreeGrafter"/>
</dbReference>
<sequence>MTPDRAAPPRARYAPSPSGALHLGNLRTALVAWLHCRLQGGVFIVRIDDLDTPRVRPGAEAAILADLRWLGLDWDEGPDVGGPAGPYRQSERLELYGQALEQLRRAGELFPCRCSRSMLAAISAPHGPAPIYPGSCRKSSDWQPRDGRIPSWRWRVPASRLDIVDGVLGPQQWNLPIQIGDVVLRRADGFIAYHLATAVDEVTMAITQVLRGADLLPSTPVQLALIRRLGGPGPRYWHVPLMRNAAGSRLAKRDGSAGLGACRAAGFSAAEVVGRLLASLALTATGQAISAADALDSISLSALDRALFAAGSGSGTPPQP</sequence>
<evidence type="ECO:0000256" key="8">
    <source>
        <dbReference type="RuleBase" id="RU363037"/>
    </source>
</evidence>
<evidence type="ECO:0000256" key="5">
    <source>
        <dbReference type="ARBA" id="ARBA00022840"/>
    </source>
</evidence>
<comment type="function">
    <text evidence="7">Catalyzes the tRNA-independent activation of glutamate in presence of ATP and the subsequent transfer of glutamate onto a tRNA(Asp). Glutamate is transferred on the 2-amino-5-(4,5-dihydroxy-2-cyclopenten-1-yl) moiety of the queuosine in the wobble position of the QUC anticodon.</text>
</comment>
<dbReference type="Gene3D" id="3.40.50.620">
    <property type="entry name" value="HUPs"/>
    <property type="match status" value="1"/>
</dbReference>
<feature type="binding site" evidence="7">
    <location>
        <position position="193"/>
    </location>
    <ligand>
        <name>L-glutamate</name>
        <dbReference type="ChEBI" id="CHEBI:29985"/>
    </ligand>
</feature>
<dbReference type="InterPro" id="IPR001412">
    <property type="entry name" value="aa-tRNA-synth_I_CS"/>
</dbReference>
<keyword evidence="3 7" id="KW-0547">Nucleotide-binding</keyword>
<feature type="binding site" evidence="7">
    <location>
        <position position="132"/>
    </location>
    <ligand>
        <name>Zn(2+)</name>
        <dbReference type="ChEBI" id="CHEBI:29105"/>
    </ligand>
</feature>
<dbReference type="EMBL" id="SRMO01000071">
    <property type="protein sequence ID" value="TGG91821.1"/>
    <property type="molecule type" value="Genomic_DNA"/>
</dbReference>
<dbReference type="AlphaFoldDB" id="A0A524RMG9"/>
<keyword evidence="1 7" id="KW-0436">Ligase</keyword>
<feature type="binding site" evidence="7">
    <location>
        <position position="114"/>
    </location>
    <ligand>
        <name>Zn(2+)</name>
        <dbReference type="ChEBI" id="CHEBI:29105"/>
    </ligand>
</feature>
<evidence type="ECO:0000259" key="9">
    <source>
        <dbReference type="Pfam" id="PF00749"/>
    </source>
</evidence>
<dbReference type="PANTHER" id="PTHR43311">
    <property type="entry name" value="GLUTAMATE--TRNA LIGASE"/>
    <property type="match status" value="1"/>
</dbReference>
<dbReference type="InterPro" id="IPR000924">
    <property type="entry name" value="Glu/Gln-tRNA-synth"/>
</dbReference>
<keyword evidence="6 7" id="KW-0030">Aminoacyl-tRNA synthetase</keyword>
<dbReference type="GO" id="GO:0008270">
    <property type="term" value="F:zinc ion binding"/>
    <property type="evidence" value="ECO:0007669"/>
    <property type="project" value="UniProtKB-UniRule"/>
</dbReference>
<evidence type="ECO:0000313" key="11">
    <source>
        <dbReference type="Proteomes" id="UP000317990"/>
    </source>
</evidence>
<dbReference type="GO" id="GO:0006400">
    <property type="term" value="P:tRNA modification"/>
    <property type="evidence" value="ECO:0007669"/>
    <property type="project" value="InterPro"/>
</dbReference>
<dbReference type="NCBIfam" id="NF004314">
    <property type="entry name" value="PRK05710.1-3"/>
    <property type="match status" value="1"/>
</dbReference>
<dbReference type="HAMAP" id="MF_01428">
    <property type="entry name" value="Glu_Q_tRNA_synth"/>
    <property type="match status" value="1"/>
</dbReference>
<keyword evidence="4 7" id="KW-0862">Zinc</keyword>
<keyword evidence="5 7" id="KW-0067">ATP-binding</keyword>
<comment type="similarity">
    <text evidence="7">Belongs to the class-I aminoacyl-tRNA synthetase family. GluQ subfamily.</text>
</comment>
<keyword evidence="2 7" id="KW-0479">Metal-binding</keyword>
<feature type="binding site" evidence="7">
    <location>
        <position position="211"/>
    </location>
    <ligand>
        <name>L-glutamate</name>
        <dbReference type="ChEBI" id="CHEBI:29985"/>
    </ligand>
</feature>
<dbReference type="InterPro" id="IPR022380">
    <property type="entry name" value="Glu-Q_tRNA(Asp)_Synthase"/>
</dbReference>
<dbReference type="Proteomes" id="UP000317990">
    <property type="component" value="Unassembled WGS sequence"/>
</dbReference>
<comment type="caution">
    <text evidence="10">The sequence shown here is derived from an EMBL/GenBank/DDBJ whole genome shotgun (WGS) entry which is preliminary data.</text>
</comment>
<accession>A0A524RMG9</accession>
<feature type="binding site" evidence="7">
    <location>
        <begin position="12"/>
        <end position="16"/>
    </location>
    <ligand>
        <name>L-glutamate</name>
        <dbReference type="ChEBI" id="CHEBI:29985"/>
    </ligand>
</feature>
<feature type="binding site" evidence="7">
    <location>
        <position position="252"/>
    </location>
    <ligand>
        <name>ATP</name>
        <dbReference type="ChEBI" id="CHEBI:30616"/>
    </ligand>
</feature>
<feature type="domain" description="Glutamyl/glutaminyl-tRNA synthetase class Ib catalytic" evidence="9">
    <location>
        <begin position="10"/>
        <end position="257"/>
    </location>
</feature>
<reference evidence="10 11" key="1">
    <citation type="journal article" date="2019" name="mSystems">
        <title>Life at home and on the roam: Genomic adaptions reflect the dual lifestyle of an intracellular, facultative symbiont.</title>
        <authorList>
            <person name="Burgsdorf I."/>
        </authorList>
    </citation>
    <scope>NUCLEOTIDE SEQUENCE [LARGE SCALE GENOMIC DNA]</scope>
    <source>
        <strain evidence="10">277cV</strain>
    </source>
</reference>
<feature type="binding site" evidence="7">
    <location>
        <position position="48"/>
    </location>
    <ligand>
        <name>L-glutamate</name>
        <dbReference type="ChEBI" id="CHEBI:29985"/>
    </ligand>
</feature>
<keyword evidence="8" id="KW-0648">Protein biosynthesis</keyword>
<evidence type="ECO:0000256" key="1">
    <source>
        <dbReference type="ARBA" id="ARBA00022598"/>
    </source>
</evidence>
<comment type="cofactor">
    <cofactor evidence="7">
        <name>Zn(2+)</name>
        <dbReference type="ChEBI" id="CHEBI:29105"/>
    </cofactor>
    <text evidence="7">Binds 1 zinc ion per subunit.</text>
</comment>
<evidence type="ECO:0000256" key="4">
    <source>
        <dbReference type="ARBA" id="ARBA00022833"/>
    </source>
</evidence>
<organism evidence="10 11">
    <name type="scientific">Aphanocapsa feldmannii 277cV</name>
    <dbReference type="NCBI Taxonomy" id="2507553"/>
    <lineage>
        <taxon>Bacteria</taxon>
        <taxon>Bacillati</taxon>
        <taxon>Cyanobacteriota</taxon>
        <taxon>Cyanophyceae</taxon>
        <taxon>Oscillatoriophycideae</taxon>
        <taxon>Chroococcales</taxon>
        <taxon>Microcystaceae</taxon>
        <taxon>Aphanocapsa</taxon>
    </lineage>
</organism>
<evidence type="ECO:0000256" key="2">
    <source>
        <dbReference type="ARBA" id="ARBA00022723"/>
    </source>
</evidence>
<evidence type="ECO:0000256" key="6">
    <source>
        <dbReference type="ARBA" id="ARBA00023146"/>
    </source>
</evidence>
<proteinExistence type="inferred from homology"/>
<dbReference type="NCBIfam" id="NF004315">
    <property type="entry name" value="PRK05710.1-4"/>
    <property type="match status" value="1"/>
</dbReference>
<feature type="binding site" evidence="7">
    <location>
        <position position="112"/>
    </location>
    <ligand>
        <name>Zn(2+)</name>
        <dbReference type="ChEBI" id="CHEBI:29105"/>
    </ligand>
</feature>
<dbReference type="Pfam" id="PF00749">
    <property type="entry name" value="tRNA-synt_1c"/>
    <property type="match status" value="1"/>
</dbReference>
<dbReference type="EC" id="6.1.1.-" evidence="7"/>
<dbReference type="GO" id="GO:0006424">
    <property type="term" value="P:glutamyl-tRNA aminoacylation"/>
    <property type="evidence" value="ECO:0007669"/>
    <property type="project" value="InterPro"/>
</dbReference>
<feature type="short sequence motif" description="'KMSKS' region" evidence="7">
    <location>
        <begin position="249"/>
        <end position="253"/>
    </location>
</feature>
<dbReference type="SUPFAM" id="SSF52374">
    <property type="entry name" value="Nucleotidylyl transferase"/>
    <property type="match status" value="1"/>
</dbReference>
<dbReference type="InterPro" id="IPR014729">
    <property type="entry name" value="Rossmann-like_a/b/a_fold"/>
</dbReference>
<feature type="binding site" evidence="7">
    <location>
        <position position="136"/>
    </location>
    <ligand>
        <name>Zn(2+)</name>
        <dbReference type="ChEBI" id="CHEBI:29105"/>
    </ligand>
</feature>
<name>A0A524RMG9_9CHRO</name>
<dbReference type="GO" id="GO:0004818">
    <property type="term" value="F:glutamate-tRNA ligase activity"/>
    <property type="evidence" value="ECO:0007669"/>
    <property type="project" value="TreeGrafter"/>
</dbReference>
<protein>
    <recommendedName>
        <fullName evidence="7">Glutamyl-Q tRNA(Asp) synthetase</fullName>
        <shortName evidence="7">Glu-Q-RSs</shortName>
        <ecNumber evidence="7">6.1.1.-</ecNumber>
    </recommendedName>
</protein>
<dbReference type="PANTHER" id="PTHR43311:SF1">
    <property type="entry name" value="GLUTAMYL-Q TRNA(ASP) SYNTHETASE"/>
    <property type="match status" value="1"/>
</dbReference>
<evidence type="ECO:0000256" key="3">
    <source>
        <dbReference type="ARBA" id="ARBA00022741"/>
    </source>
</evidence>